<feature type="region of interest" description="Disordered" evidence="1">
    <location>
        <begin position="63"/>
        <end position="85"/>
    </location>
</feature>
<dbReference type="EMBL" id="BQKI01000003">
    <property type="protein sequence ID" value="GJM91680.1"/>
    <property type="molecule type" value="Genomic_DNA"/>
</dbReference>
<organism evidence="2 3">
    <name type="scientific">Eleusine coracana subsp. coracana</name>
    <dbReference type="NCBI Taxonomy" id="191504"/>
    <lineage>
        <taxon>Eukaryota</taxon>
        <taxon>Viridiplantae</taxon>
        <taxon>Streptophyta</taxon>
        <taxon>Embryophyta</taxon>
        <taxon>Tracheophyta</taxon>
        <taxon>Spermatophyta</taxon>
        <taxon>Magnoliopsida</taxon>
        <taxon>Liliopsida</taxon>
        <taxon>Poales</taxon>
        <taxon>Poaceae</taxon>
        <taxon>PACMAD clade</taxon>
        <taxon>Chloridoideae</taxon>
        <taxon>Cynodonteae</taxon>
        <taxon>Eleusininae</taxon>
        <taxon>Eleusine</taxon>
    </lineage>
</organism>
<dbReference type="AlphaFoldDB" id="A0AAV5BZD5"/>
<name>A0AAV5BZD5_ELECO</name>
<proteinExistence type="predicted"/>
<comment type="caution">
    <text evidence="2">The sequence shown here is derived from an EMBL/GenBank/DDBJ whole genome shotgun (WGS) entry which is preliminary data.</text>
</comment>
<reference evidence="2" key="2">
    <citation type="submission" date="2021-12" db="EMBL/GenBank/DDBJ databases">
        <title>Resequencing data analysis of finger millet.</title>
        <authorList>
            <person name="Hatakeyama M."/>
            <person name="Aluri S."/>
            <person name="Balachadran M.T."/>
            <person name="Sivarajan S.R."/>
            <person name="Poveda L."/>
            <person name="Shimizu-Inatsugi R."/>
            <person name="Schlapbach R."/>
            <person name="Sreeman S.M."/>
            <person name="Shimizu K.K."/>
        </authorList>
    </citation>
    <scope>NUCLEOTIDE SEQUENCE</scope>
</reference>
<protein>
    <submittedName>
        <fullName evidence="2">Uncharacterized protein</fullName>
    </submittedName>
</protein>
<dbReference type="Proteomes" id="UP001054889">
    <property type="component" value="Unassembled WGS sequence"/>
</dbReference>
<sequence>MAGGWAGDGHEGVGVGRVSVAAVVGGGSDGGSRRRWGQRSVAGASEWTSLAWWATDLAALAAGEGGGGRWRGRRSPENEVLGASKKNERKEMKFALYS</sequence>
<accession>A0AAV5BZD5</accession>
<keyword evidence="3" id="KW-1185">Reference proteome</keyword>
<evidence type="ECO:0000256" key="1">
    <source>
        <dbReference type="SAM" id="MobiDB-lite"/>
    </source>
</evidence>
<reference evidence="2" key="1">
    <citation type="journal article" date="2018" name="DNA Res.">
        <title>Multiple hybrid de novo genome assembly of finger millet, an orphan allotetraploid crop.</title>
        <authorList>
            <person name="Hatakeyama M."/>
            <person name="Aluri S."/>
            <person name="Balachadran M.T."/>
            <person name="Sivarajan S.R."/>
            <person name="Patrignani A."/>
            <person name="Gruter S."/>
            <person name="Poveda L."/>
            <person name="Shimizu-Inatsugi R."/>
            <person name="Baeten J."/>
            <person name="Francoijs K.J."/>
            <person name="Nataraja K.N."/>
            <person name="Reddy Y.A.N."/>
            <person name="Phadnis S."/>
            <person name="Ravikumar R.L."/>
            <person name="Schlapbach R."/>
            <person name="Sreeman S.M."/>
            <person name="Shimizu K.K."/>
        </authorList>
    </citation>
    <scope>NUCLEOTIDE SEQUENCE</scope>
</reference>
<evidence type="ECO:0000313" key="2">
    <source>
        <dbReference type="EMBL" id="GJM91680.1"/>
    </source>
</evidence>
<gene>
    <name evidence="2" type="primary">ga08082</name>
    <name evidence="2" type="ORF">PR202_ga08082</name>
</gene>
<evidence type="ECO:0000313" key="3">
    <source>
        <dbReference type="Proteomes" id="UP001054889"/>
    </source>
</evidence>